<dbReference type="Gene3D" id="1.10.3720.10">
    <property type="entry name" value="MetI-like"/>
    <property type="match status" value="1"/>
</dbReference>
<comment type="caution">
    <text evidence="10">The sequence shown here is derived from an EMBL/GenBank/DDBJ whole genome shotgun (WGS) entry which is preliminary data.</text>
</comment>
<feature type="transmembrane region" description="Helical" evidence="7">
    <location>
        <begin position="199"/>
        <end position="224"/>
    </location>
</feature>
<dbReference type="AlphaFoldDB" id="A0A7K1J3S5"/>
<dbReference type="GO" id="GO:0005886">
    <property type="term" value="C:plasma membrane"/>
    <property type="evidence" value="ECO:0007669"/>
    <property type="project" value="UniProtKB-SubCell"/>
</dbReference>
<feature type="transmembrane region" description="Helical" evidence="7">
    <location>
        <begin position="152"/>
        <end position="173"/>
    </location>
</feature>
<feature type="transmembrane region" description="Helical" evidence="7">
    <location>
        <begin position="245"/>
        <end position="264"/>
    </location>
</feature>
<gene>
    <name evidence="10" type="ORF">GSD1FS_0517</name>
</gene>
<comment type="subcellular location">
    <subcellularLocation>
        <location evidence="1 7">Cell membrane</location>
        <topology evidence="1 7">Multi-pass membrane protein</topology>
    </subcellularLocation>
</comment>
<keyword evidence="3" id="KW-1003">Cell membrane</keyword>
<dbReference type="Pfam" id="PF00528">
    <property type="entry name" value="BPD_transp_1"/>
    <property type="match status" value="1"/>
</dbReference>
<dbReference type="CDD" id="cd06261">
    <property type="entry name" value="TM_PBP2"/>
    <property type="match status" value="1"/>
</dbReference>
<dbReference type="EMBL" id="WNLP01000002">
    <property type="protein sequence ID" value="MUH59200.1"/>
    <property type="molecule type" value="Genomic_DNA"/>
</dbReference>
<evidence type="ECO:0000256" key="2">
    <source>
        <dbReference type="ARBA" id="ARBA00022448"/>
    </source>
</evidence>
<protein>
    <submittedName>
        <fullName evidence="10">Sugar ABC transporter permease</fullName>
    </submittedName>
</protein>
<dbReference type="InterPro" id="IPR035906">
    <property type="entry name" value="MetI-like_sf"/>
</dbReference>
<comment type="similarity">
    <text evidence="7">Belongs to the binding-protein-dependent transport system permease family.</text>
</comment>
<keyword evidence="4 7" id="KW-0812">Transmembrane</keyword>
<evidence type="ECO:0000256" key="3">
    <source>
        <dbReference type="ARBA" id="ARBA00022475"/>
    </source>
</evidence>
<dbReference type="PANTHER" id="PTHR30193">
    <property type="entry name" value="ABC TRANSPORTER PERMEASE PROTEIN"/>
    <property type="match status" value="1"/>
</dbReference>
<feature type="region of interest" description="Disordered" evidence="8">
    <location>
        <begin position="22"/>
        <end position="48"/>
    </location>
</feature>
<evidence type="ECO:0000256" key="1">
    <source>
        <dbReference type="ARBA" id="ARBA00004651"/>
    </source>
</evidence>
<dbReference type="GO" id="GO:0055085">
    <property type="term" value="P:transmembrane transport"/>
    <property type="evidence" value="ECO:0007669"/>
    <property type="project" value="InterPro"/>
</dbReference>
<dbReference type="SUPFAM" id="SSF161098">
    <property type="entry name" value="MetI-like"/>
    <property type="match status" value="1"/>
</dbReference>
<accession>A0A7K1J3S5</accession>
<evidence type="ECO:0000313" key="10">
    <source>
        <dbReference type="EMBL" id="MUH59200.1"/>
    </source>
</evidence>
<feature type="transmembrane region" description="Helical" evidence="7">
    <location>
        <begin position="305"/>
        <end position="325"/>
    </location>
</feature>
<dbReference type="Proteomes" id="UP000487882">
    <property type="component" value="Unassembled WGS sequence"/>
</dbReference>
<organism evidence="10 11">
    <name type="scientific">Bifidobacterium canis</name>
    <dbReference type="NCBI Taxonomy" id="2610880"/>
    <lineage>
        <taxon>Bacteria</taxon>
        <taxon>Bacillati</taxon>
        <taxon>Actinomycetota</taxon>
        <taxon>Actinomycetes</taxon>
        <taxon>Bifidobacteriales</taxon>
        <taxon>Bifidobacteriaceae</taxon>
        <taxon>Bifidobacterium</taxon>
    </lineage>
</organism>
<dbReference type="PANTHER" id="PTHR30193:SF37">
    <property type="entry name" value="INNER MEMBRANE ABC TRANSPORTER PERMEASE PROTEIN YCJO"/>
    <property type="match status" value="1"/>
</dbReference>
<reference evidence="10 11" key="1">
    <citation type="submission" date="2019-09" db="EMBL/GenBank/DDBJ databases">
        <title>Bifidobacterium canis sp. nov., isolated from the digestive tract of German Shepherd dog puppy.</title>
        <authorList>
            <person name="Bunesova V."/>
        </authorList>
    </citation>
    <scope>NUCLEOTIDE SEQUENCE [LARGE SCALE GENOMIC DNA]</scope>
    <source>
        <strain evidence="10 11">GSD1FS</strain>
    </source>
</reference>
<evidence type="ECO:0000256" key="4">
    <source>
        <dbReference type="ARBA" id="ARBA00022692"/>
    </source>
</evidence>
<dbReference type="InterPro" id="IPR051393">
    <property type="entry name" value="ABC_transporter_permease"/>
</dbReference>
<keyword evidence="2 7" id="KW-0813">Transport</keyword>
<name>A0A7K1J3S5_9BIFI</name>
<evidence type="ECO:0000256" key="8">
    <source>
        <dbReference type="SAM" id="MobiDB-lite"/>
    </source>
</evidence>
<feature type="transmembrane region" description="Helical" evidence="7">
    <location>
        <begin position="114"/>
        <end position="140"/>
    </location>
</feature>
<evidence type="ECO:0000313" key="11">
    <source>
        <dbReference type="Proteomes" id="UP000487882"/>
    </source>
</evidence>
<dbReference type="InterPro" id="IPR000515">
    <property type="entry name" value="MetI-like"/>
</dbReference>
<evidence type="ECO:0000256" key="6">
    <source>
        <dbReference type="ARBA" id="ARBA00023136"/>
    </source>
</evidence>
<feature type="domain" description="ABC transmembrane type-1" evidence="9">
    <location>
        <begin position="115"/>
        <end position="326"/>
    </location>
</feature>
<dbReference type="RefSeq" id="WP_425481775.1">
    <property type="nucleotide sequence ID" value="NZ_WNLP01000002.1"/>
</dbReference>
<keyword evidence="11" id="KW-1185">Reference proteome</keyword>
<feature type="transmembrane region" description="Helical" evidence="7">
    <location>
        <begin position="57"/>
        <end position="78"/>
    </location>
</feature>
<evidence type="ECO:0000259" key="9">
    <source>
        <dbReference type="PROSITE" id="PS50928"/>
    </source>
</evidence>
<feature type="compositionally biased region" description="Low complexity" evidence="8">
    <location>
        <begin position="27"/>
        <end position="38"/>
    </location>
</feature>
<dbReference type="PROSITE" id="PS50928">
    <property type="entry name" value="ABC_TM1"/>
    <property type="match status" value="1"/>
</dbReference>
<keyword evidence="5 7" id="KW-1133">Transmembrane helix</keyword>
<proteinExistence type="inferred from homology"/>
<evidence type="ECO:0000256" key="7">
    <source>
        <dbReference type="RuleBase" id="RU363032"/>
    </source>
</evidence>
<evidence type="ECO:0000256" key="5">
    <source>
        <dbReference type="ARBA" id="ARBA00022989"/>
    </source>
</evidence>
<sequence length="336" mass="37446">MTSLTNSDQQARAMEDVLANDIDTRTSRANNASAPSNAGKPRKKKKSAFSDRKVDRAYYWMAVPAAIIFAIFLYVPFIQGIMYSFTNSQGYGNYDWIGFKNYVALFQDERVGHAYLFTFLIAIAITVLINVIALFLAVALNGKIACKNGFRAIYFIPYTLAVLVIGYVFKYIFMEPLPALGKALHIGWLSESLLTSERYAWIPIVFLAVWQGVAYSVLIYLAGLQTVDTQVYEAAAIDGVNAWQKFWKITFPLIGPFFTINLVLTMKNALGTFDQVVALTDGGPNSKTETVTYLIWKGGLTGGEYAYQTANAVLFFIVLAIIAFIQLKFFGSKEKV</sequence>
<keyword evidence="6 7" id="KW-0472">Membrane</keyword>